<evidence type="ECO:0000256" key="4">
    <source>
        <dbReference type="ARBA" id="ARBA00022490"/>
    </source>
</evidence>
<name>A0A1E3PNS6_9ASCO</name>
<evidence type="ECO:0000256" key="8">
    <source>
        <dbReference type="PROSITE-ProRule" id="PRU00176"/>
    </source>
</evidence>
<evidence type="ECO:0000259" key="10">
    <source>
        <dbReference type="PROSITE" id="PS50102"/>
    </source>
</evidence>
<dbReference type="InterPro" id="IPR000504">
    <property type="entry name" value="RRM_dom"/>
</dbReference>
<evidence type="ECO:0000259" key="11">
    <source>
        <dbReference type="PROSITE" id="PS51309"/>
    </source>
</evidence>
<dbReference type="Gene3D" id="1.10.1900.10">
    <property type="entry name" value="c-terminal domain of poly(a) binding protein"/>
    <property type="match status" value="1"/>
</dbReference>
<proteinExistence type="inferred from homology"/>
<dbReference type="Pfam" id="PF00076">
    <property type="entry name" value="RRM_1"/>
    <property type="match status" value="5"/>
</dbReference>
<feature type="domain" description="RRM" evidence="10">
    <location>
        <begin position="1"/>
        <end position="79"/>
    </location>
</feature>
<dbReference type="GO" id="GO:0003723">
    <property type="term" value="F:RNA binding"/>
    <property type="evidence" value="ECO:0007669"/>
    <property type="project" value="UniProtKB-UniRule"/>
</dbReference>
<keyword evidence="6 8" id="KW-0694">RNA-binding</keyword>
<feature type="non-terminal residue" evidence="12">
    <location>
        <position position="1"/>
    </location>
</feature>
<evidence type="ECO:0000256" key="9">
    <source>
        <dbReference type="SAM" id="MobiDB-lite"/>
    </source>
</evidence>
<comment type="similarity">
    <text evidence="2">Belongs to the polyadenylate-binding protein type-1 family.</text>
</comment>
<dbReference type="SUPFAM" id="SSF63570">
    <property type="entry name" value="PABC (PABP) domain"/>
    <property type="match status" value="1"/>
</dbReference>
<dbReference type="PROSITE" id="PS51309">
    <property type="entry name" value="PABC"/>
    <property type="match status" value="1"/>
</dbReference>
<organism evidence="12 13">
    <name type="scientific">Nadsonia fulvescens var. elongata DSM 6958</name>
    <dbReference type="NCBI Taxonomy" id="857566"/>
    <lineage>
        <taxon>Eukaryota</taxon>
        <taxon>Fungi</taxon>
        <taxon>Dikarya</taxon>
        <taxon>Ascomycota</taxon>
        <taxon>Saccharomycotina</taxon>
        <taxon>Dipodascomycetes</taxon>
        <taxon>Dipodascales</taxon>
        <taxon>Dipodascales incertae sedis</taxon>
        <taxon>Nadsonia</taxon>
    </lineage>
</organism>
<dbReference type="SMART" id="SM00517">
    <property type="entry name" value="PolyA"/>
    <property type="match status" value="1"/>
</dbReference>
<dbReference type="PANTHER" id="PTHR24012">
    <property type="entry name" value="RNA BINDING PROTEIN"/>
    <property type="match status" value="1"/>
</dbReference>
<dbReference type="InterPro" id="IPR036053">
    <property type="entry name" value="PABP-dom"/>
</dbReference>
<feature type="domain" description="RRM" evidence="10">
    <location>
        <begin position="182"/>
        <end position="271"/>
    </location>
</feature>
<evidence type="ECO:0000256" key="7">
    <source>
        <dbReference type="ARBA" id="ARBA00030979"/>
    </source>
</evidence>
<keyword evidence="5" id="KW-0677">Repeat</keyword>
<keyword evidence="4" id="KW-0963">Cytoplasm</keyword>
<feature type="domain" description="RRM" evidence="10">
    <location>
        <begin position="300"/>
        <end position="377"/>
    </location>
</feature>
<dbReference type="GO" id="GO:0005737">
    <property type="term" value="C:cytoplasm"/>
    <property type="evidence" value="ECO:0007669"/>
    <property type="project" value="UniProtKB-SubCell"/>
</dbReference>
<dbReference type="Pfam" id="PF00658">
    <property type="entry name" value="MLLE"/>
    <property type="match status" value="1"/>
</dbReference>
<dbReference type="SMART" id="SM00361">
    <property type="entry name" value="RRM_1"/>
    <property type="match status" value="3"/>
</dbReference>
<reference evidence="12 13" key="1">
    <citation type="journal article" date="2016" name="Proc. Natl. Acad. Sci. U.S.A.">
        <title>Comparative genomics of biotechnologically important yeasts.</title>
        <authorList>
            <person name="Riley R."/>
            <person name="Haridas S."/>
            <person name="Wolfe K.H."/>
            <person name="Lopes M.R."/>
            <person name="Hittinger C.T."/>
            <person name="Goeker M."/>
            <person name="Salamov A.A."/>
            <person name="Wisecaver J.H."/>
            <person name="Long T.M."/>
            <person name="Calvey C.H."/>
            <person name="Aerts A.L."/>
            <person name="Barry K.W."/>
            <person name="Choi C."/>
            <person name="Clum A."/>
            <person name="Coughlan A.Y."/>
            <person name="Deshpande S."/>
            <person name="Douglass A.P."/>
            <person name="Hanson S.J."/>
            <person name="Klenk H.-P."/>
            <person name="LaButti K.M."/>
            <person name="Lapidus A."/>
            <person name="Lindquist E.A."/>
            <person name="Lipzen A.M."/>
            <person name="Meier-Kolthoff J.P."/>
            <person name="Ohm R.A."/>
            <person name="Otillar R.P."/>
            <person name="Pangilinan J.L."/>
            <person name="Peng Y."/>
            <person name="Rokas A."/>
            <person name="Rosa C.A."/>
            <person name="Scheuner C."/>
            <person name="Sibirny A.A."/>
            <person name="Slot J.C."/>
            <person name="Stielow J.B."/>
            <person name="Sun H."/>
            <person name="Kurtzman C.P."/>
            <person name="Blackwell M."/>
            <person name="Grigoriev I.V."/>
            <person name="Jeffries T.W."/>
        </authorList>
    </citation>
    <scope>NUCLEOTIDE SEQUENCE [LARGE SCALE GENOMIC DNA]</scope>
    <source>
        <strain evidence="12 13">DSM 6958</strain>
    </source>
</reference>
<dbReference type="STRING" id="857566.A0A1E3PNS6"/>
<dbReference type="InterPro" id="IPR002004">
    <property type="entry name" value="PABP_HYD_C"/>
</dbReference>
<feature type="domain" description="PABC" evidence="11">
    <location>
        <begin position="502"/>
        <end position="583"/>
    </location>
</feature>
<dbReference type="InterPro" id="IPR003954">
    <property type="entry name" value="RRM_euk-type"/>
</dbReference>
<dbReference type="Proteomes" id="UP000095009">
    <property type="component" value="Unassembled WGS sequence"/>
</dbReference>
<keyword evidence="13" id="KW-1185">Reference proteome</keyword>
<dbReference type="PROSITE" id="PS50102">
    <property type="entry name" value="RRM"/>
    <property type="match status" value="4"/>
</dbReference>
<evidence type="ECO:0000256" key="2">
    <source>
        <dbReference type="ARBA" id="ARBA00008557"/>
    </source>
</evidence>
<dbReference type="SUPFAM" id="SSF54928">
    <property type="entry name" value="RNA-binding domain, RBD"/>
    <property type="match status" value="2"/>
</dbReference>
<dbReference type="InterPro" id="IPR035979">
    <property type="entry name" value="RBD_domain_sf"/>
</dbReference>
<accession>A0A1E3PNS6</accession>
<feature type="region of interest" description="Disordered" evidence="9">
    <location>
        <begin position="469"/>
        <end position="493"/>
    </location>
</feature>
<dbReference type="InterPro" id="IPR012677">
    <property type="entry name" value="Nucleotide-bd_a/b_plait_sf"/>
</dbReference>
<dbReference type="Gene3D" id="3.30.70.330">
    <property type="match status" value="4"/>
</dbReference>
<evidence type="ECO:0000256" key="5">
    <source>
        <dbReference type="ARBA" id="ARBA00022737"/>
    </source>
</evidence>
<evidence type="ECO:0000256" key="6">
    <source>
        <dbReference type="ARBA" id="ARBA00022884"/>
    </source>
</evidence>
<dbReference type="AlphaFoldDB" id="A0A1E3PNS6"/>
<protein>
    <recommendedName>
        <fullName evidence="3">Polyadenylate-binding protein, cytoplasmic and nuclear</fullName>
    </recommendedName>
    <alternativeName>
        <fullName evidence="7">Polyadenylate tail-binding protein</fullName>
    </alternativeName>
</protein>
<evidence type="ECO:0000313" key="13">
    <source>
        <dbReference type="Proteomes" id="UP000095009"/>
    </source>
</evidence>
<feature type="domain" description="RRM" evidence="10">
    <location>
        <begin position="89"/>
        <end position="166"/>
    </location>
</feature>
<gene>
    <name evidence="12" type="ORF">NADFUDRAFT_6992</name>
</gene>
<comment type="subcellular location">
    <subcellularLocation>
        <location evidence="1">Cytoplasm</location>
    </subcellularLocation>
</comment>
<feature type="non-terminal residue" evidence="12">
    <location>
        <position position="583"/>
    </location>
</feature>
<sequence length="583" mass="64905">ASLYVGDLSPMVNETDLFRAFSPIGCILSIRVCRDVNSGKSLGYAYVNYQSTADASRALATLNHIKILGKPCQIMPSQRDPNFRKGSQGNIFIKNLDVSVNETILRNKFQPYGDIIACKVAVDEKGISRGYGYVNYSQSESAEQAISDLNGTKLADKVLFVGQHISKRDRINKLEEKRHQFTNIYVRNIDHTVTPREFHDLFNQYGTVISISLPTKDMVDPGADPESPKITESQGYGFVNFASHEDALNAINNLNKKAFKGSELFVSRAQKKNEREFERKQRHFYDKAERFINYNAGNMANLYIKNLDASIDDEYLYQTFSPFGKITSARVMTDDANRSRGYGFVCFSNYNEAIRTIHDMDATIHRGKPISISLAQRKDVNQGGSGSRNALLGYINPSLIPGTYPTSYPIMYQPILGKVANVIGGPHAPVPIPNSIEDSGFIPINPNMPTPPSYGSRFQYFSPLPPQPLPESGSGKINGKSTEGGNNDMTDLNDDTDDGLIISLLRTSITELEDPEIKKQMVGEAIYPHVLAHPEVKGDMSIAGKITGVMLDIDLDELINWVDRQPNILHNKINEAYVAYQAY</sequence>
<evidence type="ECO:0000313" key="12">
    <source>
        <dbReference type="EMBL" id="ODQ66894.1"/>
    </source>
</evidence>
<evidence type="ECO:0000256" key="1">
    <source>
        <dbReference type="ARBA" id="ARBA00004496"/>
    </source>
</evidence>
<evidence type="ECO:0000256" key="3">
    <source>
        <dbReference type="ARBA" id="ARBA00016348"/>
    </source>
</evidence>
<dbReference type="EMBL" id="KV454407">
    <property type="protein sequence ID" value="ODQ66894.1"/>
    <property type="molecule type" value="Genomic_DNA"/>
</dbReference>
<dbReference type="OrthoDB" id="19742at2759"/>
<dbReference type="SMART" id="SM00360">
    <property type="entry name" value="RRM"/>
    <property type="match status" value="4"/>
</dbReference>